<keyword evidence="3" id="KW-1185">Reference proteome</keyword>
<gene>
    <name evidence="2" type="ORF">ASPCAL11848</name>
</gene>
<dbReference type="STRING" id="454130.A0A0U5GFS1"/>
<dbReference type="AlphaFoldDB" id="A0A0U5GFS1"/>
<reference evidence="3" key="1">
    <citation type="journal article" date="2016" name="Genome Announc.">
        <title>Draft genome sequences of fungus Aspergillus calidoustus.</title>
        <authorList>
            <person name="Horn F."/>
            <person name="Linde J."/>
            <person name="Mattern D.J."/>
            <person name="Walther G."/>
            <person name="Guthke R."/>
            <person name="Scherlach K."/>
            <person name="Martin K."/>
            <person name="Brakhage A.A."/>
            <person name="Petzke L."/>
            <person name="Valiante V."/>
        </authorList>
    </citation>
    <scope>NUCLEOTIDE SEQUENCE [LARGE SCALE GENOMIC DNA]</scope>
    <source>
        <strain evidence="3">SF006504</strain>
    </source>
</reference>
<name>A0A0U5GFS1_ASPCI</name>
<dbReference type="EMBL" id="CDMC01000012">
    <property type="protein sequence ID" value="CEL08703.1"/>
    <property type="molecule type" value="Genomic_DNA"/>
</dbReference>
<dbReference type="OrthoDB" id="4358152at2759"/>
<evidence type="ECO:0000313" key="3">
    <source>
        <dbReference type="Proteomes" id="UP000054771"/>
    </source>
</evidence>
<accession>A0A0U5GFS1</accession>
<evidence type="ECO:0000256" key="1">
    <source>
        <dbReference type="SAM" id="MobiDB-lite"/>
    </source>
</evidence>
<evidence type="ECO:0000313" key="2">
    <source>
        <dbReference type="EMBL" id="CEL08703.1"/>
    </source>
</evidence>
<protein>
    <submittedName>
        <fullName evidence="2">Uncharacterized protein</fullName>
    </submittedName>
</protein>
<dbReference type="OMA" id="YRRICEN"/>
<sequence length="416" mass="47031">MTSPPSAPNSPTFLLSLIASRLRSAMDPFEKLPPELIHDIITLTADFVGVESLLRISPRVRAVFHAQPRIIILDLIDANPITTMPDVQQLCRNISLIQTPSTKPADFDEYRRICENISSVLPEDLTNAEIYHILQHAARIQRLACRCLHTMQQNFIAAVEPSCAEAAGKPLLWLEEYRVYWALWHLQHYSYLRNAAMGRWGWSYESLAKLDEYTTVRGIPSSFLSEHFWTVAAVLADLGLGPPSYGHHTGTATDTKDDCSSPNEEPEWASWQYPDSTPLPFFASLDLPAHWPDAYPIWCAPPLPEDASTPPDQRAEKRLNITVPTRLYRLYSRVLSRHGQGSAYWDMMRFAPYRRLGVVFWSSYRMLEAGLLRGQSLPAAFYSAADRSRGEVGQHRMWANWLGIVGKGLPCGHSID</sequence>
<dbReference type="Proteomes" id="UP000054771">
    <property type="component" value="Unassembled WGS sequence"/>
</dbReference>
<feature type="region of interest" description="Disordered" evidence="1">
    <location>
        <begin position="248"/>
        <end position="268"/>
    </location>
</feature>
<proteinExistence type="predicted"/>
<organism evidence="2 3">
    <name type="scientific">Aspergillus calidoustus</name>
    <dbReference type="NCBI Taxonomy" id="454130"/>
    <lineage>
        <taxon>Eukaryota</taxon>
        <taxon>Fungi</taxon>
        <taxon>Dikarya</taxon>
        <taxon>Ascomycota</taxon>
        <taxon>Pezizomycotina</taxon>
        <taxon>Eurotiomycetes</taxon>
        <taxon>Eurotiomycetidae</taxon>
        <taxon>Eurotiales</taxon>
        <taxon>Aspergillaceae</taxon>
        <taxon>Aspergillus</taxon>
        <taxon>Aspergillus subgen. Nidulantes</taxon>
    </lineage>
</organism>